<feature type="compositionally biased region" description="Basic and acidic residues" evidence="2">
    <location>
        <begin position="133"/>
        <end position="143"/>
    </location>
</feature>
<gene>
    <name evidence="4" type="ORF">V1264_006509</name>
</gene>
<feature type="coiled-coil region" evidence="1">
    <location>
        <begin position="176"/>
        <end position="203"/>
    </location>
</feature>
<dbReference type="Proteomes" id="UP001374579">
    <property type="component" value="Unassembled WGS sequence"/>
</dbReference>
<organism evidence="4 5">
    <name type="scientific">Littorina saxatilis</name>
    <dbReference type="NCBI Taxonomy" id="31220"/>
    <lineage>
        <taxon>Eukaryota</taxon>
        <taxon>Metazoa</taxon>
        <taxon>Spiralia</taxon>
        <taxon>Lophotrochozoa</taxon>
        <taxon>Mollusca</taxon>
        <taxon>Gastropoda</taxon>
        <taxon>Caenogastropoda</taxon>
        <taxon>Littorinimorpha</taxon>
        <taxon>Littorinoidea</taxon>
        <taxon>Littorinidae</taxon>
        <taxon>Littorina</taxon>
    </lineage>
</organism>
<protein>
    <recommendedName>
        <fullName evidence="3">CARD domain-containing protein</fullName>
    </recommendedName>
</protein>
<keyword evidence="5" id="KW-1185">Reference proteome</keyword>
<feature type="region of interest" description="Disordered" evidence="2">
    <location>
        <begin position="129"/>
        <end position="165"/>
    </location>
</feature>
<evidence type="ECO:0000256" key="2">
    <source>
        <dbReference type="SAM" id="MobiDB-lite"/>
    </source>
</evidence>
<feature type="compositionally biased region" description="Pro residues" evidence="2">
    <location>
        <begin position="147"/>
        <end position="164"/>
    </location>
</feature>
<sequence length="594" mass="67165">MSRDTSRFPTGKISFDQEKCLWRCRQVLTREMDSTEMMKEMVKRRVVGEKDQRKIRSKPTNTDKNQALLDIIMNRTNEGFLEFVRALDATGHKVAYDTVLNALASESKNTLQKLVDGGKASEFTTGAVFQDSGSEKSPTHQEVEVESPPPRRQPIAPPPPPPPVERTVIVRHTSVEDNQAKTISELRRDLETAKHETIGLREENFRIADTDKQKTRQIERLIEMVDAGREKIAKLVGENRHLKHELEGLRRDYENAKKEIRHLRERLEKLEPRTARDESRATRTGFSDDKISQEVAKQYGRMKSEILDEIKKDQRSNDDLIPVLDHQNRRILSYQLPPAERITSLPMGIPATDTFGTNGFNGISGIGNGRRTVLGTQTGNSLLNRSGLLNGTLGMGKRNDLGYRSLELGKPGDLANNLGMSKRFNFGSVDDGLAERRNAIWNDAVQTGMLNKQRNGTLGTTGLPGGTLKGILGGKAGKKKGTGIKALENGKSNDVWNGAVVSKTLQAQPSWLYKNGDIPLWFHHVDHSDKKRNYRNEALIWERSPRIDEPYTFRWSVDTHGKKLLEGFITERRDRRDHPGKLPRRHKALTLKEV</sequence>
<evidence type="ECO:0000313" key="5">
    <source>
        <dbReference type="Proteomes" id="UP001374579"/>
    </source>
</evidence>
<evidence type="ECO:0000313" key="4">
    <source>
        <dbReference type="EMBL" id="KAK7095048.1"/>
    </source>
</evidence>
<dbReference type="EMBL" id="JBAMIC010000018">
    <property type="protein sequence ID" value="KAK7095048.1"/>
    <property type="molecule type" value="Genomic_DNA"/>
</dbReference>
<dbReference type="CDD" id="cd01671">
    <property type="entry name" value="CARD"/>
    <property type="match status" value="1"/>
</dbReference>
<keyword evidence="1" id="KW-0175">Coiled coil</keyword>
<proteinExistence type="predicted"/>
<evidence type="ECO:0000256" key="1">
    <source>
        <dbReference type="SAM" id="Coils"/>
    </source>
</evidence>
<reference evidence="4 5" key="1">
    <citation type="submission" date="2024-02" db="EMBL/GenBank/DDBJ databases">
        <title>Chromosome-scale genome assembly of the rough periwinkle Littorina saxatilis.</title>
        <authorList>
            <person name="De Jode A."/>
            <person name="Faria R."/>
            <person name="Formenti G."/>
            <person name="Sims Y."/>
            <person name="Smith T.P."/>
            <person name="Tracey A."/>
            <person name="Wood J.M.D."/>
            <person name="Zagrodzka Z.B."/>
            <person name="Johannesson K."/>
            <person name="Butlin R.K."/>
            <person name="Leder E.H."/>
        </authorList>
    </citation>
    <scope>NUCLEOTIDE SEQUENCE [LARGE SCALE GENOMIC DNA]</scope>
    <source>
        <strain evidence="4">Snail1</strain>
        <tissue evidence="4">Muscle</tissue>
    </source>
</reference>
<dbReference type="Gene3D" id="1.10.533.10">
    <property type="entry name" value="Death Domain, Fas"/>
    <property type="match status" value="1"/>
</dbReference>
<feature type="domain" description="CARD" evidence="3">
    <location>
        <begin position="13"/>
        <end position="87"/>
    </location>
</feature>
<dbReference type="Pfam" id="PF00619">
    <property type="entry name" value="CARD"/>
    <property type="match status" value="1"/>
</dbReference>
<dbReference type="PROSITE" id="PS50209">
    <property type="entry name" value="CARD"/>
    <property type="match status" value="1"/>
</dbReference>
<dbReference type="InterPro" id="IPR011029">
    <property type="entry name" value="DEATH-like_dom_sf"/>
</dbReference>
<dbReference type="SUPFAM" id="SSF47986">
    <property type="entry name" value="DEATH domain"/>
    <property type="match status" value="1"/>
</dbReference>
<dbReference type="AlphaFoldDB" id="A0AAN9AXC1"/>
<comment type="caution">
    <text evidence="4">The sequence shown here is derived from an EMBL/GenBank/DDBJ whole genome shotgun (WGS) entry which is preliminary data.</text>
</comment>
<evidence type="ECO:0000259" key="3">
    <source>
        <dbReference type="PROSITE" id="PS50209"/>
    </source>
</evidence>
<dbReference type="GO" id="GO:0042981">
    <property type="term" value="P:regulation of apoptotic process"/>
    <property type="evidence" value="ECO:0007669"/>
    <property type="project" value="InterPro"/>
</dbReference>
<feature type="coiled-coil region" evidence="1">
    <location>
        <begin position="232"/>
        <end position="273"/>
    </location>
</feature>
<accession>A0AAN9AXC1</accession>
<dbReference type="InterPro" id="IPR001315">
    <property type="entry name" value="CARD"/>
</dbReference>
<name>A0AAN9AXC1_9CAEN</name>